<sequence>MVKSDFVIGGLLVVVIKVDVYPAFAADAFFFPRFCFGIFPVHRKRHDVQADFRVIVGPGYEIPAYFIQLLANKLKGSLHSY</sequence>
<proteinExistence type="predicted"/>
<accession>A0A645EEK4</accession>
<comment type="caution">
    <text evidence="1">The sequence shown here is derived from an EMBL/GenBank/DDBJ whole genome shotgun (WGS) entry which is preliminary data.</text>
</comment>
<organism evidence="1">
    <name type="scientific">bioreactor metagenome</name>
    <dbReference type="NCBI Taxonomy" id="1076179"/>
    <lineage>
        <taxon>unclassified sequences</taxon>
        <taxon>metagenomes</taxon>
        <taxon>ecological metagenomes</taxon>
    </lineage>
</organism>
<name>A0A645EEK4_9ZZZZ</name>
<evidence type="ECO:0000313" key="1">
    <source>
        <dbReference type="EMBL" id="MPN00485.1"/>
    </source>
</evidence>
<protein>
    <submittedName>
        <fullName evidence="1">Uncharacterized protein</fullName>
    </submittedName>
</protein>
<reference evidence="1" key="1">
    <citation type="submission" date="2019-08" db="EMBL/GenBank/DDBJ databases">
        <authorList>
            <person name="Kucharzyk K."/>
            <person name="Murdoch R.W."/>
            <person name="Higgins S."/>
            <person name="Loffler F."/>
        </authorList>
    </citation>
    <scope>NUCLEOTIDE SEQUENCE</scope>
</reference>
<dbReference type="AlphaFoldDB" id="A0A645EEK4"/>
<gene>
    <name evidence="1" type="ORF">SDC9_147680</name>
</gene>
<dbReference type="EMBL" id="VSSQ01046525">
    <property type="protein sequence ID" value="MPN00485.1"/>
    <property type="molecule type" value="Genomic_DNA"/>
</dbReference>